<dbReference type="RefSeq" id="WP_183865679.1">
    <property type="nucleotide sequence ID" value="NZ_JACHCF010000001.1"/>
</dbReference>
<dbReference type="SUPFAM" id="SSF47413">
    <property type="entry name" value="lambda repressor-like DNA-binding domains"/>
    <property type="match status" value="1"/>
</dbReference>
<dbReference type="PROSITE" id="PS50943">
    <property type="entry name" value="HTH_CROC1"/>
    <property type="match status" value="1"/>
</dbReference>
<accession>A0A7W9DIC0</accession>
<evidence type="ECO:0000259" key="1">
    <source>
        <dbReference type="PROSITE" id="PS50943"/>
    </source>
</evidence>
<sequence>MTITPSDGHILTKKQKDLIEESAKLRHAQRSPKRLIRNQMLSVLYRLEAYLQEENGDNKEVYTIAYFVEEFCRVLKLNKTQFASYVDADVSNLNKYLNGQRAFNIEFAIKFSHFFPTPVDVWLKVQLKNDLTALHKAEKGHKYDKYDYKKVLQMA</sequence>
<dbReference type="AlphaFoldDB" id="A0A7W9DIC0"/>
<dbReference type="InterPro" id="IPR010982">
    <property type="entry name" value="Lambda_DNA-bd_dom_sf"/>
</dbReference>
<dbReference type="InterPro" id="IPR001387">
    <property type="entry name" value="Cro/C1-type_HTH"/>
</dbReference>
<protein>
    <submittedName>
        <fullName evidence="2">Plasmid maintenance system antidote protein VapI</fullName>
    </submittedName>
</protein>
<organism evidence="2 3">
    <name type="scientific">Pedobacter cryoconitis</name>
    <dbReference type="NCBI Taxonomy" id="188932"/>
    <lineage>
        <taxon>Bacteria</taxon>
        <taxon>Pseudomonadati</taxon>
        <taxon>Bacteroidota</taxon>
        <taxon>Sphingobacteriia</taxon>
        <taxon>Sphingobacteriales</taxon>
        <taxon>Sphingobacteriaceae</taxon>
        <taxon>Pedobacter</taxon>
    </lineage>
</organism>
<dbReference type="EMBL" id="JACHCF010000001">
    <property type="protein sequence ID" value="MBB5619554.1"/>
    <property type="molecule type" value="Genomic_DNA"/>
</dbReference>
<name>A0A7W9DIC0_9SPHI</name>
<dbReference type="Proteomes" id="UP000537718">
    <property type="component" value="Unassembled WGS sequence"/>
</dbReference>
<dbReference type="GO" id="GO:0003677">
    <property type="term" value="F:DNA binding"/>
    <property type="evidence" value="ECO:0007669"/>
    <property type="project" value="InterPro"/>
</dbReference>
<evidence type="ECO:0000313" key="3">
    <source>
        <dbReference type="Proteomes" id="UP000537718"/>
    </source>
</evidence>
<gene>
    <name evidence="2" type="ORF">HDE69_000590</name>
</gene>
<evidence type="ECO:0000313" key="2">
    <source>
        <dbReference type="EMBL" id="MBB5619554.1"/>
    </source>
</evidence>
<comment type="caution">
    <text evidence="2">The sequence shown here is derived from an EMBL/GenBank/DDBJ whole genome shotgun (WGS) entry which is preliminary data.</text>
</comment>
<dbReference type="Gene3D" id="1.10.260.40">
    <property type="entry name" value="lambda repressor-like DNA-binding domains"/>
    <property type="match status" value="1"/>
</dbReference>
<proteinExistence type="predicted"/>
<feature type="domain" description="HTH cro/C1-type" evidence="1">
    <location>
        <begin position="68"/>
        <end position="122"/>
    </location>
</feature>
<reference evidence="2 3" key="1">
    <citation type="submission" date="2020-08" db="EMBL/GenBank/DDBJ databases">
        <title>Genomic Encyclopedia of Type Strains, Phase IV (KMG-V): Genome sequencing to study the core and pangenomes of soil and plant-associated prokaryotes.</title>
        <authorList>
            <person name="Whitman W."/>
        </authorList>
    </citation>
    <scope>NUCLEOTIDE SEQUENCE [LARGE SCALE GENOMIC DNA]</scope>
    <source>
        <strain evidence="2 3">MP7CTX6</strain>
    </source>
</reference>